<proteinExistence type="predicted"/>
<evidence type="ECO:0000313" key="1">
    <source>
        <dbReference type="EMBL" id="MBB5113711.1"/>
    </source>
</evidence>
<organism evidence="1 2">
    <name type="scientific">Micromonospora echinospora</name>
    <name type="common">Micromonospora purpurea</name>
    <dbReference type="NCBI Taxonomy" id="1877"/>
    <lineage>
        <taxon>Bacteria</taxon>
        <taxon>Bacillati</taxon>
        <taxon>Actinomycetota</taxon>
        <taxon>Actinomycetes</taxon>
        <taxon>Micromonosporales</taxon>
        <taxon>Micromonosporaceae</taxon>
        <taxon>Micromonospora</taxon>
    </lineage>
</organism>
<evidence type="ECO:0000313" key="2">
    <source>
        <dbReference type="Proteomes" id="UP000618986"/>
    </source>
</evidence>
<name>A0ABR6MEA6_MICEC</name>
<dbReference type="EMBL" id="JACHJC010000001">
    <property type="protein sequence ID" value="MBB5113711.1"/>
    <property type="molecule type" value="Genomic_DNA"/>
</dbReference>
<dbReference type="RefSeq" id="WP_260413058.1">
    <property type="nucleotide sequence ID" value="NZ_JACHJC010000001.1"/>
</dbReference>
<reference evidence="1 2" key="1">
    <citation type="submission" date="2020-08" db="EMBL/GenBank/DDBJ databases">
        <title>Sequencing the genomes of 1000 actinobacteria strains.</title>
        <authorList>
            <person name="Klenk H.-P."/>
        </authorList>
    </citation>
    <scope>NUCLEOTIDE SEQUENCE [LARGE SCALE GENOMIC DNA]</scope>
    <source>
        <strain evidence="1 2">DSM 43036</strain>
    </source>
</reference>
<dbReference type="Proteomes" id="UP000618986">
    <property type="component" value="Unassembled WGS sequence"/>
</dbReference>
<protein>
    <submittedName>
        <fullName evidence="1">Uncharacterized protein</fullName>
    </submittedName>
</protein>
<accession>A0ABR6MEA6</accession>
<gene>
    <name evidence="1" type="ORF">FHU28_003550</name>
</gene>
<keyword evidence="2" id="KW-1185">Reference proteome</keyword>
<sequence length="41" mass="4438">MTGRFRFPIDVIALPVARDRYPAEAVVGDLVPTPGRPSGRS</sequence>
<dbReference type="GeneID" id="300296995"/>
<comment type="caution">
    <text evidence="1">The sequence shown here is derived from an EMBL/GenBank/DDBJ whole genome shotgun (WGS) entry which is preliminary data.</text>
</comment>